<name>A0A4R8RTL2_9MYCO</name>
<organism evidence="2 3">
    <name type="scientific">Mycobacteroides salmoniphilum</name>
    <dbReference type="NCBI Taxonomy" id="404941"/>
    <lineage>
        <taxon>Bacteria</taxon>
        <taxon>Bacillati</taxon>
        <taxon>Actinomycetota</taxon>
        <taxon>Actinomycetes</taxon>
        <taxon>Mycobacteriales</taxon>
        <taxon>Mycobacteriaceae</taxon>
        <taxon>Mycobacteroides</taxon>
    </lineage>
</organism>
<evidence type="ECO:0000313" key="2">
    <source>
        <dbReference type="EMBL" id="TDZ77278.1"/>
    </source>
</evidence>
<dbReference type="SUPFAM" id="SSF109854">
    <property type="entry name" value="DinB/YfiT-like putative metalloenzymes"/>
    <property type="match status" value="1"/>
</dbReference>
<dbReference type="InterPro" id="IPR024344">
    <property type="entry name" value="MDMPI_metal-binding"/>
</dbReference>
<dbReference type="InterPro" id="IPR017517">
    <property type="entry name" value="Maleyloyr_isom"/>
</dbReference>
<comment type="caution">
    <text evidence="2">The sequence shown here is derived from an EMBL/GenBank/DDBJ whole genome shotgun (WGS) entry which is preliminary data.</text>
</comment>
<dbReference type="RefSeq" id="WP_134073840.1">
    <property type="nucleotide sequence ID" value="NZ_PECH01000010.1"/>
</dbReference>
<dbReference type="EMBL" id="PECH01000010">
    <property type="protein sequence ID" value="TDZ77278.1"/>
    <property type="molecule type" value="Genomic_DNA"/>
</dbReference>
<proteinExistence type="predicted"/>
<sequence>MTVTIVAKDPVVAALGAEWTALDELGAALTDDQWAAPSVLPGWTVKDVIAHVVSTERLLSGDPIPSTEEAVAALPHVHNPVGVLNERWLTYYRKLPPVAVLNDLRTVTSARLALLEGLSQEQFNAETVTPVGPESYGRFMQIRDFDCWMHELDVRDSLGLPAPADPVAATPALTELINALPFLIGKRAGSPQGSRIRFVLTGIGAQKVDIEIPDRARIVAQFSEPWDTPHVTLTADTCEFARHLGGRASANRNGFTLDGDPDLGWKIITNLRFTM</sequence>
<dbReference type="AlphaFoldDB" id="A0A4R8RTL2"/>
<evidence type="ECO:0000259" key="1">
    <source>
        <dbReference type="Pfam" id="PF11716"/>
    </source>
</evidence>
<dbReference type="Gene3D" id="1.20.120.450">
    <property type="entry name" value="dinb family like domain"/>
    <property type="match status" value="1"/>
</dbReference>
<dbReference type="Proteomes" id="UP000295117">
    <property type="component" value="Unassembled WGS sequence"/>
</dbReference>
<evidence type="ECO:0000313" key="3">
    <source>
        <dbReference type="Proteomes" id="UP000295117"/>
    </source>
</evidence>
<accession>A0A4R8RTL2</accession>
<gene>
    <name evidence="2" type="ORF">DE4585_04666</name>
</gene>
<dbReference type="GO" id="GO:0046872">
    <property type="term" value="F:metal ion binding"/>
    <property type="evidence" value="ECO:0007669"/>
    <property type="project" value="InterPro"/>
</dbReference>
<dbReference type="NCBIfam" id="TIGR03083">
    <property type="entry name" value="maleylpyruvate isomerase family mycothiol-dependent enzyme"/>
    <property type="match status" value="1"/>
</dbReference>
<dbReference type="Pfam" id="PF11716">
    <property type="entry name" value="MDMPI_N"/>
    <property type="match status" value="1"/>
</dbReference>
<dbReference type="InterPro" id="IPR034660">
    <property type="entry name" value="DinB/YfiT-like"/>
</dbReference>
<feature type="domain" description="Mycothiol-dependent maleylpyruvate isomerase metal-binding" evidence="1">
    <location>
        <begin position="15"/>
        <end position="155"/>
    </location>
</feature>
<protein>
    <recommendedName>
        <fullName evidence="1">Mycothiol-dependent maleylpyruvate isomerase metal-binding domain-containing protein</fullName>
    </recommendedName>
</protein>
<reference evidence="2 3" key="1">
    <citation type="journal article" date="2019" name="Sci. Rep.">
        <title>Extended insight into the Mycobacterium chelonae-abscessus complex through whole genome sequencing of Mycobacterium salmoniphilum outbreak and Mycobacterium salmoniphilum-like strains.</title>
        <authorList>
            <person name="Behra P.R.K."/>
            <person name="Das S."/>
            <person name="Pettersson B.M.F."/>
            <person name="Shirreff L."/>
            <person name="DuCote T."/>
            <person name="Jacobsson K.G."/>
            <person name="Ennis D.G."/>
            <person name="Kirsebom L.A."/>
        </authorList>
    </citation>
    <scope>NUCLEOTIDE SEQUENCE [LARGE SCALE GENOMIC DNA]</scope>
    <source>
        <strain evidence="2 3">DE 4585</strain>
    </source>
</reference>